<sequence length="172" mass="20099">MISLVKKAQKGNEKAFLKLLEIYKADIYKIAYVYVKNEDDALDVAQEVAYRAFKNIQSLNNPQFFKTWIIKIAITCSINFLKKRKRLLQLVPQHEEYIGLEEEDIPLSLSLQELLDELEEEEKSLVILKFYEGYTFREIADLLNIPLGTAKSVLYRALGKLRKQAKEVDFYD</sequence>
<evidence type="ECO:0000313" key="8">
    <source>
        <dbReference type="Proteomes" id="UP000322267"/>
    </source>
</evidence>
<keyword evidence="4" id="KW-0804">Transcription</keyword>
<gene>
    <name evidence="7" type="ORF">FZC78_02210</name>
</gene>
<dbReference type="AlphaFoldDB" id="A0A5D4P5B2"/>
<dbReference type="InterPro" id="IPR036388">
    <property type="entry name" value="WH-like_DNA-bd_sf"/>
</dbReference>
<dbReference type="Gene3D" id="1.10.10.10">
    <property type="entry name" value="Winged helix-like DNA-binding domain superfamily/Winged helix DNA-binding domain"/>
    <property type="match status" value="1"/>
</dbReference>
<evidence type="ECO:0000256" key="3">
    <source>
        <dbReference type="ARBA" id="ARBA00023082"/>
    </source>
</evidence>
<proteinExistence type="inferred from homology"/>
<dbReference type="SUPFAM" id="SSF88946">
    <property type="entry name" value="Sigma2 domain of RNA polymerase sigma factors"/>
    <property type="match status" value="1"/>
</dbReference>
<dbReference type="InterPro" id="IPR039425">
    <property type="entry name" value="RNA_pol_sigma-70-like"/>
</dbReference>
<dbReference type="GO" id="GO:0003677">
    <property type="term" value="F:DNA binding"/>
    <property type="evidence" value="ECO:0007669"/>
    <property type="project" value="InterPro"/>
</dbReference>
<name>A0A5D4P5B2_9BACI</name>
<evidence type="ECO:0000313" key="7">
    <source>
        <dbReference type="EMBL" id="TYS19862.1"/>
    </source>
</evidence>
<feature type="domain" description="RNA polymerase sigma factor 70 region 4 type 2" evidence="6">
    <location>
        <begin position="109"/>
        <end position="161"/>
    </location>
</feature>
<dbReference type="SUPFAM" id="SSF88659">
    <property type="entry name" value="Sigma3 and sigma4 domains of RNA polymerase sigma factors"/>
    <property type="match status" value="1"/>
</dbReference>
<keyword evidence="2" id="KW-0805">Transcription regulation</keyword>
<dbReference type="GO" id="GO:0006352">
    <property type="term" value="P:DNA-templated transcription initiation"/>
    <property type="evidence" value="ECO:0007669"/>
    <property type="project" value="InterPro"/>
</dbReference>
<dbReference type="GO" id="GO:0016987">
    <property type="term" value="F:sigma factor activity"/>
    <property type="evidence" value="ECO:0007669"/>
    <property type="project" value="UniProtKB-KW"/>
</dbReference>
<evidence type="ECO:0000259" key="5">
    <source>
        <dbReference type="Pfam" id="PF04542"/>
    </source>
</evidence>
<comment type="similarity">
    <text evidence="1">Belongs to the sigma-70 factor family. ECF subfamily.</text>
</comment>
<dbReference type="InterPro" id="IPR007627">
    <property type="entry name" value="RNA_pol_sigma70_r2"/>
</dbReference>
<dbReference type="InterPro" id="IPR013249">
    <property type="entry name" value="RNA_pol_sigma70_r4_t2"/>
</dbReference>
<protein>
    <submittedName>
        <fullName evidence="7">Sigma-70 family RNA polymerase sigma factor</fullName>
    </submittedName>
</protein>
<dbReference type="Pfam" id="PF08281">
    <property type="entry name" value="Sigma70_r4_2"/>
    <property type="match status" value="1"/>
</dbReference>
<dbReference type="EMBL" id="VTEI01000001">
    <property type="protein sequence ID" value="TYS19862.1"/>
    <property type="molecule type" value="Genomic_DNA"/>
</dbReference>
<dbReference type="OrthoDB" id="9782703at2"/>
<reference evidence="7 8" key="1">
    <citation type="submission" date="2019-08" db="EMBL/GenBank/DDBJ databases">
        <title>Bacillus genomes from the desert of Cuatro Cienegas, Coahuila.</title>
        <authorList>
            <person name="Olmedo-Alvarez G."/>
        </authorList>
    </citation>
    <scope>NUCLEOTIDE SEQUENCE [LARGE SCALE GENOMIC DNA]</scope>
    <source>
        <strain evidence="7 8">CH34_1T</strain>
    </source>
</reference>
<evidence type="ECO:0000259" key="6">
    <source>
        <dbReference type="Pfam" id="PF08281"/>
    </source>
</evidence>
<dbReference type="Proteomes" id="UP000322267">
    <property type="component" value="Unassembled WGS sequence"/>
</dbReference>
<evidence type="ECO:0000256" key="4">
    <source>
        <dbReference type="ARBA" id="ARBA00023163"/>
    </source>
</evidence>
<dbReference type="Gene3D" id="1.10.1740.10">
    <property type="match status" value="1"/>
</dbReference>
<comment type="caution">
    <text evidence="7">The sequence shown here is derived from an EMBL/GenBank/DDBJ whole genome shotgun (WGS) entry which is preliminary data.</text>
</comment>
<dbReference type="CDD" id="cd06171">
    <property type="entry name" value="Sigma70_r4"/>
    <property type="match status" value="1"/>
</dbReference>
<feature type="domain" description="RNA polymerase sigma-70 region 2" evidence="5">
    <location>
        <begin position="20"/>
        <end position="86"/>
    </location>
</feature>
<dbReference type="InterPro" id="IPR013325">
    <property type="entry name" value="RNA_pol_sigma_r2"/>
</dbReference>
<organism evidence="7 8">
    <name type="scientific">Rossellomorea vietnamensis</name>
    <dbReference type="NCBI Taxonomy" id="218284"/>
    <lineage>
        <taxon>Bacteria</taxon>
        <taxon>Bacillati</taxon>
        <taxon>Bacillota</taxon>
        <taxon>Bacilli</taxon>
        <taxon>Bacillales</taxon>
        <taxon>Bacillaceae</taxon>
        <taxon>Rossellomorea</taxon>
    </lineage>
</organism>
<evidence type="ECO:0000256" key="1">
    <source>
        <dbReference type="ARBA" id="ARBA00010641"/>
    </source>
</evidence>
<keyword evidence="3" id="KW-0731">Sigma factor</keyword>
<accession>A0A5D4P5B2</accession>
<dbReference type="InterPro" id="IPR014284">
    <property type="entry name" value="RNA_pol_sigma-70_dom"/>
</dbReference>
<dbReference type="PANTHER" id="PTHR43133">
    <property type="entry name" value="RNA POLYMERASE ECF-TYPE SIGMA FACTO"/>
    <property type="match status" value="1"/>
</dbReference>
<dbReference type="Pfam" id="PF04542">
    <property type="entry name" value="Sigma70_r2"/>
    <property type="match status" value="1"/>
</dbReference>
<dbReference type="PANTHER" id="PTHR43133:SF60">
    <property type="entry name" value="RNA POLYMERASE SIGMA FACTOR SIGV"/>
    <property type="match status" value="1"/>
</dbReference>
<evidence type="ECO:0000256" key="2">
    <source>
        <dbReference type="ARBA" id="ARBA00023015"/>
    </source>
</evidence>
<dbReference type="NCBIfam" id="TIGR02937">
    <property type="entry name" value="sigma70-ECF"/>
    <property type="match status" value="1"/>
</dbReference>
<dbReference type="InterPro" id="IPR013324">
    <property type="entry name" value="RNA_pol_sigma_r3/r4-like"/>
</dbReference>